<dbReference type="EMBL" id="SWLB01000006">
    <property type="protein sequence ID" value="KAF3337571.1"/>
    <property type="molecule type" value="Genomic_DNA"/>
</dbReference>
<organism evidence="4 5">
    <name type="scientific">Carex littledalei</name>
    <dbReference type="NCBI Taxonomy" id="544730"/>
    <lineage>
        <taxon>Eukaryota</taxon>
        <taxon>Viridiplantae</taxon>
        <taxon>Streptophyta</taxon>
        <taxon>Embryophyta</taxon>
        <taxon>Tracheophyta</taxon>
        <taxon>Spermatophyta</taxon>
        <taxon>Magnoliopsida</taxon>
        <taxon>Liliopsida</taxon>
        <taxon>Poales</taxon>
        <taxon>Cyperaceae</taxon>
        <taxon>Cyperoideae</taxon>
        <taxon>Cariceae</taxon>
        <taxon>Carex</taxon>
        <taxon>Carex subgen. Euthyceras</taxon>
    </lineage>
</organism>
<dbReference type="InterPro" id="IPR025742">
    <property type="entry name" value="CSTF2_hinge"/>
</dbReference>
<keyword evidence="5" id="KW-1185">Reference proteome</keyword>
<feature type="domain" description="Transcription termination and cleavage factor C-terminal" evidence="2">
    <location>
        <begin position="326"/>
        <end position="359"/>
    </location>
</feature>
<dbReference type="Proteomes" id="UP000623129">
    <property type="component" value="Unassembled WGS sequence"/>
</dbReference>
<dbReference type="GO" id="GO:0031124">
    <property type="term" value="P:mRNA 3'-end processing"/>
    <property type="evidence" value="ECO:0007669"/>
    <property type="project" value="InterPro"/>
</dbReference>
<name>A0A833VG91_9POAL</name>
<accession>A0A833VG91</accession>
<feature type="region of interest" description="Disordered" evidence="1">
    <location>
        <begin position="340"/>
        <end position="360"/>
    </location>
</feature>
<dbReference type="OrthoDB" id="272703at2759"/>
<dbReference type="Pfam" id="PF14327">
    <property type="entry name" value="CSTF2_hinge"/>
    <property type="match status" value="1"/>
</dbReference>
<dbReference type="PANTHER" id="PTHR47866">
    <property type="entry name" value="HYDROXYPROLINE-RICH GLYCOPROTEIN FAMILY PROTEIN"/>
    <property type="match status" value="1"/>
</dbReference>
<dbReference type="InterPro" id="IPR026896">
    <property type="entry name" value="CSTF_C"/>
</dbReference>
<evidence type="ECO:0000256" key="1">
    <source>
        <dbReference type="SAM" id="MobiDB-lite"/>
    </source>
</evidence>
<gene>
    <name evidence="4" type="ORF">FCM35_KLT18158</name>
</gene>
<dbReference type="AlphaFoldDB" id="A0A833VG91"/>
<proteinExistence type="predicted"/>
<dbReference type="InterPro" id="IPR038192">
    <property type="entry name" value="CSTF_C_sf"/>
</dbReference>
<comment type="caution">
    <text evidence="4">The sequence shown here is derived from an EMBL/GenBank/DDBJ whole genome shotgun (WGS) entry which is preliminary data.</text>
</comment>
<reference evidence="4" key="1">
    <citation type="submission" date="2020-01" db="EMBL/GenBank/DDBJ databases">
        <title>Genome sequence of Kobresia littledalei, the first chromosome-level genome in the family Cyperaceae.</title>
        <authorList>
            <person name="Qu G."/>
        </authorList>
    </citation>
    <scope>NUCLEOTIDE SEQUENCE</scope>
    <source>
        <strain evidence="4">C.B.Clarke</strain>
        <tissue evidence="4">Leaf</tissue>
    </source>
</reference>
<dbReference type="Gene3D" id="1.10.20.70">
    <property type="entry name" value="Transcription termination and cleavage factor, C-terminal domain"/>
    <property type="match status" value="1"/>
</dbReference>
<feature type="domain" description="Cleavage stimulation factor subunit 2 hinge" evidence="3">
    <location>
        <begin position="5"/>
        <end position="71"/>
    </location>
</feature>
<dbReference type="Pfam" id="PF14304">
    <property type="entry name" value="CSTF_C"/>
    <property type="match status" value="1"/>
</dbReference>
<feature type="compositionally biased region" description="Low complexity" evidence="1">
    <location>
        <begin position="126"/>
        <end position="144"/>
    </location>
</feature>
<feature type="region of interest" description="Disordered" evidence="1">
    <location>
        <begin position="78"/>
        <end position="183"/>
    </location>
</feature>
<evidence type="ECO:0000313" key="4">
    <source>
        <dbReference type="EMBL" id="KAF3337571.1"/>
    </source>
</evidence>
<sequence>MAARTQQSGDEFAAQISAMSKSQLYDLMCQVKVMIEKNQNQARQVLIDNPVLTRTLFQAQIMLGMVHPPKVMPNIQQVASQPEPTQATKPEPEPKPKAPAPALPPQPPSSSFSSLNLQPHPVPAHSNPLTQQPPSLQQQNISAAPPSPSFPPQFNLPSHFPAPPVPPGGNFNQPPLQPPMSQQPRMQVPAMQQHFSNQMMMMMPNSGIGFQPSAVSGPGMPPRSTFLPSGMPSSSFPQGQPLLPNQPPPHQIYQGGGSHMNVEYGLHSGMHMPSDRPGPWGAAGHPEMPSSARPQMPGPPPFMSNQIGQPMAGQASRPQSLTHEMQKALLEQVRSLTPEQIHMLPPDQRQQVLQLQDMLR</sequence>
<evidence type="ECO:0000313" key="5">
    <source>
        <dbReference type="Proteomes" id="UP000623129"/>
    </source>
</evidence>
<evidence type="ECO:0000259" key="3">
    <source>
        <dbReference type="Pfam" id="PF14327"/>
    </source>
</evidence>
<feature type="compositionally biased region" description="Pro residues" evidence="1">
    <location>
        <begin position="97"/>
        <end position="108"/>
    </location>
</feature>
<protein>
    <submittedName>
        <fullName evidence="4">Cleavage stimulating factor 64-like protein</fullName>
    </submittedName>
</protein>
<dbReference type="PANTHER" id="PTHR47866:SF2">
    <property type="entry name" value="HYDROXYPROLINE-RICH GLYCOPROTEIN FAMILY PROTEIN"/>
    <property type="match status" value="1"/>
</dbReference>
<evidence type="ECO:0000259" key="2">
    <source>
        <dbReference type="Pfam" id="PF14304"/>
    </source>
</evidence>